<protein>
    <submittedName>
        <fullName evidence="14">Uncharacterized protein</fullName>
    </submittedName>
</protein>
<dbReference type="PANTHER" id="PTHR11690">
    <property type="entry name" value="AMILORIDE-SENSITIVE SODIUM CHANNEL-RELATED"/>
    <property type="match status" value="1"/>
</dbReference>
<dbReference type="PRINTS" id="PR01078">
    <property type="entry name" value="AMINACHANNEL"/>
</dbReference>
<accession>A0A3S5CIA5</accession>
<keyword evidence="7 11" id="KW-0406">Ion transport</keyword>
<dbReference type="EMBL" id="CAAALY010009083">
    <property type="protein sequence ID" value="VEL10464.1"/>
    <property type="molecule type" value="Genomic_DNA"/>
</dbReference>
<keyword evidence="2 11" id="KW-0813">Transport</keyword>
<dbReference type="Proteomes" id="UP000784294">
    <property type="component" value="Unassembled WGS sequence"/>
</dbReference>
<evidence type="ECO:0000256" key="8">
    <source>
        <dbReference type="ARBA" id="ARBA00023136"/>
    </source>
</evidence>
<gene>
    <name evidence="14" type="ORF">PXEA_LOCUS3904</name>
</gene>
<keyword evidence="6" id="KW-0915">Sodium</keyword>
<evidence type="ECO:0000256" key="5">
    <source>
        <dbReference type="ARBA" id="ARBA00022989"/>
    </source>
</evidence>
<comment type="subcellular location">
    <subcellularLocation>
        <location evidence="1">Membrane</location>
        <topology evidence="1">Multi-pass membrane protein</topology>
    </subcellularLocation>
</comment>
<keyword evidence="4 11" id="KW-0812">Transmembrane</keyword>
<evidence type="ECO:0000256" key="6">
    <source>
        <dbReference type="ARBA" id="ARBA00023053"/>
    </source>
</evidence>
<evidence type="ECO:0000256" key="13">
    <source>
        <dbReference type="SAM" id="Phobius"/>
    </source>
</evidence>
<keyword evidence="9 11" id="KW-0739">Sodium transport</keyword>
<feature type="compositionally biased region" description="Basic and acidic residues" evidence="12">
    <location>
        <begin position="729"/>
        <end position="743"/>
    </location>
</feature>
<keyword evidence="8 13" id="KW-0472">Membrane</keyword>
<feature type="region of interest" description="Disordered" evidence="12">
    <location>
        <begin position="570"/>
        <end position="590"/>
    </location>
</feature>
<evidence type="ECO:0000256" key="12">
    <source>
        <dbReference type="SAM" id="MobiDB-lite"/>
    </source>
</evidence>
<proteinExistence type="inferred from homology"/>
<dbReference type="Pfam" id="PF00858">
    <property type="entry name" value="ASC"/>
    <property type="match status" value="1"/>
</dbReference>
<dbReference type="InterPro" id="IPR001873">
    <property type="entry name" value="ENaC"/>
</dbReference>
<organism evidence="14 15">
    <name type="scientific">Protopolystoma xenopodis</name>
    <dbReference type="NCBI Taxonomy" id="117903"/>
    <lineage>
        <taxon>Eukaryota</taxon>
        <taxon>Metazoa</taxon>
        <taxon>Spiralia</taxon>
        <taxon>Lophotrochozoa</taxon>
        <taxon>Platyhelminthes</taxon>
        <taxon>Monogenea</taxon>
        <taxon>Polyopisthocotylea</taxon>
        <taxon>Polystomatidea</taxon>
        <taxon>Polystomatidae</taxon>
        <taxon>Protopolystoma</taxon>
    </lineage>
</organism>
<comment type="similarity">
    <text evidence="11">Belongs to the amiloride-sensitive sodium channel (TC 1.A.6) family.</text>
</comment>
<name>A0A3S5CIA5_9PLAT</name>
<evidence type="ECO:0000256" key="10">
    <source>
        <dbReference type="ARBA" id="ARBA00023303"/>
    </source>
</evidence>
<evidence type="ECO:0000256" key="4">
    <source>
        <dbReference type="ARBA" id="ARBA00022692"/>
    </source>
</evidence>
<dbReference type="PANTHER" id="PTHR11690:SF248">
    <property type="entry name" value="PICKPOCKET 17, ISOFORM A"/>
    <property type="match status" value="1"/>
</dbReference>
<dbReference type="GO" id="GO:0015280">
    <property type="term" value="F:ligand-gated sodium channel activity"/>
    <property type="evidence" value="ECO:0007669"/>
    <property type="project" value="TreeGrafter"/>
</dbReference>
<evidence type="ECO:0000256" key="2">
    <source>
        <dbReference type="ARBA" id="ARBA00022448"/>
    </source>
</evidence>
<keyword evidence="10 11" id="KW-0407">Ion channel</keyword>
<comment type="caution">
    <text evidence="14">The sequence shown here is derived from an EMBL/GenBank/DDBJ whole genome shotgun (WGS) entry which is preliminary data.</text>
</comment>
<evidence type="ECO:0000256" key="7">
    <source>
        <dbReference type="ARBA" id="ARBA00023065"/>
    </source>
</evidence>
<evidence type="ECO:0000313" key="14">
    <source>
        <dbReference type="EMBL" id="VEL10464.1"/>
    </source>
</evidence>
<keyword evidence="3 11" id="KW-0894">Sodium channel</keyword>
<keyword evidence="15" id="KW-1185">Reference proteome</keyword>
<evidence type="ECO:0000256" key="9">
    <source>
        <dbReference type="ARBA" id="ARBA00023201"/>
    </source>
</evidence>
<evidence type="ECO:0000256" key="3">
    <source>
        <dbReference type="ARBA" id="ARBA00022461"/>
    </source>
</evidence>
<feature type="region of interest" description="Disordered" evidence="12">
    <location>
        <begin position="718"/>
        <end position="771"/>
    </location>
</feature>
<evidence type="ECO:0000313" key="15">
    <source>
        <dbReference type="Proteomes" id="UP000784294"/>
    </source>
</evidence>
<feature type="transmembrane region" description="Helical" evidence="13">
    <location>
        <begin position="637"/>
        <end position="657"/>
    </location>
</feature>
<reference evidence="14" key="1">
    <citation type="submission" date="2018-11" db="EMBL/GenBank/DDBJ databases">
        <authorList>
            <consortium name="Pathogen Informatics"/>
        </authorList>
    </citation>
    <scope>NUCLEOTIDE SEQUENCE</scope>
</reference>
<evidence type="ECO:0000256" key="11">
    <source>
        <dbReference type="RuleBase" id="RU000679"/>
    </source>
</evidence>
<dbReference type="AlphaFoldDB" id="A0A3S5CIA5"/>
<dbReference type="OrthoDB" id="6021021at2759"/>
<evidence type="ECO:0000256" key="1">
    <source>
        <dbReference type="ARBA" id="ARBA00004141"/>
    </source>
</evidence>
<dbReference type="GO" id="GO:0005886">
    <property type="term" value="C:plasma membrane"/>
    <property type="evidence" value="ECO:0007669"/>
    <property type="project" value="TreeGrafter"/>
</dbReference>
<sequence>MFPFPSLLVDAKKGANLEQQIRATWPDTMQAFGCLSDARVVQNNGIFSPIHSRPKIQQPSRPADAEVKRPEENTVCQVHFASCSCRRSLEALTDGASMSSERRPEIMSKLAIFCDVSSIRGIQKISRGQTPFIRLLWTGFVVTMTCLLAMTTAFLVSDFLNFTTAWHIRTLLDNKTEFPGVTLCGHNPFSLEANPIWANRSMLTPWEFRTRMYNAVRVFIETGEVQYAQSAVIDTTEAFYANLRPHEAFRIGHQDEMFPHCMYMVDGAMVGLEGCRLDDPSIPFVKRQFSHPKYFNCWTIEGKAGPRGGWGCNASTEECDDSLSTAEVSRLILLVRLVPSSRVVEAKDGFVMDTFTRGEGLKLTIHEAGAYPEVEKTGVNVQPSRLNEAIFQTHLWSRLPTPRAPCDDHQPAIRDLDATYMYDFAQCLDTVLQWKSIHECGCLNSEWPRPVQPTDVLRNITYCATLPEHPEDPDLVAGLIQRFHCTYNILMHVKELKEAAVLAGVCKPRCTFFTYETGLSITSWRPSSKKLHHYTQLYAELELFVRELNKTEAQNRFLAYMKDVVEETKGDTDTVSQPNNFDHVKSDPNDQMSEVTEEGLHTIISVVRKDYDTMFKEERLVFDIYILISRVGGLCSLFIGLTTAVLIEMVEFVYLAWLASRRAKRSAAVAATCPSRRNMPQFGAARDPSNCLCRSLVAMETGRDVSARQMVVCRPSQLDAVPEGSGESGRAEIDDEKRGEHHSSPTFVMAIRHPDPEPPTYQTRIDEPNEG</sequence>
<keyword evidence="5 13" id="KW-1133">Transmembrane helix</keyword>